<name>A0A9P6JK95_9AGAR</name>
<dbReference type="AlphaFoldDB" id="A0A9P6JK95"/>
<evidence type="ECO:0000313" key="3">
    <source>
        <dbReference type="Proteomes" id="UP000807306"/>
    </source>
</evidence>
<dbReference type="OrthoDB" id="3354175at2759"/>
<keyword evidence="1" id="KW-1133">Transmembrane helix</keyword>
<keyword evidence="1" id="KW-0812">Transmembrane</keyword>
<feature type="transmembrane region" description="Helical" evidence="1">
    <location>
        <begin position="71"/>
        <end position="93"/>
    </location>
</feature>
<comment type="caution">
    <text evidence="2">The sequence shown here is derived from an EMBL/GenBank/DDBJ whole genome shotgun (WGS) entry which is preliminary data.</text>
</comment>
<reference evidence="2" key="1">
    <citation type="submission" date="2020-11" db="EMBL/GenBank/DDBJ databases">
        <authorList>
            <consortium name="DOE Joint Genome Institute"/>
            <person name="Ahrendt S."/>
            <person name="Riley R."/>
            <person name="Andreopoulos W."/>
            <person name="Labutti K."/>
            <person name="Pangilinan J."/>
            <person name="Ruiz-Duenas F.J."/>
            <person name="Barrasa J.M."/>
            <person name="Sanchez-Garcia M."/>
            <person name="Camarero S."/>
            <person name="Miyauchi S."/>
            <person name="Serrano A."/>
            <person name="Linde D."/>
            <person name="Babiker R."/>
            <person name="Drula E."/>
            <person name="Ayuso-Fernandez I."/>
            <person name="Pacheco R."/>
            <person name="Padilla G."/>
            <person name="Ferreira P."/>
            <person name="Barriuso J."/>
            <person name="Kellner H."/>
            <person name="Castanera R."/>
            <person name="Alfaro M."/>
            <person name="Ramirez L."/>
            <person name="Pisabarro A.G."/>
            <person name="Kuo A."/>
            <person name="Tritt A."/>
            <person name="Lipzen A."/>
            <person name="He G."/>
            <person name="Yan M."/>
            <person name="Ng V."/>
            <person name="Cullen D."/>
            <person name="Martin F."/>
            <person name="Rosso M.-N."/>
            <person name="Henrissat B."/>
            <person name="Hibbett D."/>
            <person name="Martinez A.T."/>
            <person name="Grigoriev I.V."/>
        </authorList>
    </citation>
    <scope>NUCLEOTIDE SEQUENCE</scope>
    <source>
        <strain evidence="2">CBS 506.95</strain>
    </source>
</reference>
<organism evidence="2 3">
    <name type="scientific">Crepidotus variabilis</name>
    <dbReference type="NCBI Taxonomy" id="179855"/>
    <lineage>
        <taxon>Eukaryota</taxon>
        <taxon>Fungi</taxon>
        <taxon>Dikarya</taxon>
        <taxon>Basidiomycota</taxon>
        <taxon>Agaricomycotina</taxon>
        <taxon>Agaricomycetes</taxon>
        <taxon>Agaricomycetidae</taxon>
        <taxon>Agaricales</taxon>
        <taxon>Agaricineae</taxon>
        <taxon>Crepidotaceae</taxon>
        <taxon>Crepidotus</taxon>
    </lineage>
</organism>
<keyword evidence="1" id="KW-0472">Membrane</keyword>
<sequence length="122" mass="14021">MGISLTFNAFILPHREYCVQAGKPNPAEMAYFKLSDPNFVLSSIMYTSTTVLRDGFMIYRLWIVWGQKKIIVTPPILFLWGIAIAGAVVAYRFDRYDIAIFTNSGPWFIGFYLATFLWVSFL</sequence>
<protein>
    <submittedName>
        <fullName evidence="2">Uncharacterized protein</fullName>
    </submittedName>
</protein>
<keyword evidence="3" id="KW-1185">Reference proteome</keyword>
<gene>
    <name evidence="2" type="ORF">CPB83DRAFT_910454</name>
</gene>
<dbReference type="Proteomes" id="UP000807306">
    <property type="component" value="Unassembled WGS sequence"/>
</dbReference>
<evidence type="ECO:0000313" key="2">
    <source>
        <dbReference type="EMBL" id="KAF9523743.1"/>
    </source>
</evidence>
<accession>A0A9P6JK95</accession>
<dbReference type="EMBL" id="MU157911">
    <property type="protein sequence ID" value="KAF9523743.1"/>
    <property type="molecule type" value="Genomic_DNA"/>
</dbReference>
<evidence type="ECO:0000256" key="1">
    <source>
        <dbReference type="SAM" id="Phobius"/>
    </source>
</evidence>
<proteinExistence type="predicted"/>
<feature type="transmembrane region" description="Helical" evidence="1">
    <location>
        <begin position="105"/>
        <end position="121"/>
    </location>
</feature>